<organism evidence="1">
    <name type="scientific">Clostridioides difficile</name>
    <name type="common">Peptoclostridium difficile</name>
    <dbReference type="NCBI Taxonomy" id="1496"/>
    <lineage>
        <taxon>Bacteria</taxon>
        <taxon>Bacillati</taxon>
        <taxon>Bacillota</taxon>
        <taxon>Clostridia</taxon>
        <taxon>Peptostreptococcales</taxon>
        <taxon>Peptostreptococcaceae</taxon>
        <taxon>Clostridioides</taxon>
    </lineage>
</organism>
<dbReference type="AlphaFoldDB" id="A0A2U9AD53"/>
<sequence>MSKSISETKYCIVLKQAKIRDGNVGYGIEKIFVKSLNQEEIRFVYFKDTFRKEQQLIVRPLDLTEDDLIKLIKESIKKNIFSKEFVSNLRGILNTKEVE</sequence>
<dbReference type="EMBL" id="MH041492">
    <property type="protein sequence ID" value="AWO72423.1"/>
    <property type="molecule type" value="Genomic_DNA"/>
</dbReference>
<gene>
    <name evidence="1" type="ORF">HMNKFOFK_00050</name>
    <name evidence="2" type="ORF">LBOJFJBN_00058</name>
</gene>
<proteinExistence type="predicted"/>
<dbReference type="EMBL" id="MH041493">
    <property type="protein sequence ID" value="AWO72479.1"/>
    <property type="molecule type" value="Genomic_DNA"/>
</dbReference>
<protein>
    <submittedName>
        <fullName evidence="1">Uncharacterized protein</fullName>
    </submittedName>
</protein>
<name>A0A2U9AD53_CLODI</name>
<evidence type="ECO:0000313" key="1">
    <source>
        <dbReference type="EMBL" id="AWO72423.1"/>
    </source>
</evidence>
<reference evidence="1" key="1">
    <citation type="journal article" date="2019" name="BMC Microbiol.">
        <title>Tetracycline resistance genes of the Clostridia.</title>
        <authorList>
            <person name="Vidor C.J."/>
            <person name="Bulach D."/>
            <person name="Awad M."/>
            <person name="Dena L."/>
        </authorList>
    </citation>
    <scope>NUCLEOTIDE SEQUENCE</scope>
    <source>
        <strain evidence="1">MCD43</strain>
        <strain evidence="2">MCD46</strain>
    </source>
</reference>
<accession>A0A2U9AD53</accession>
<dbReference type="RefSeq" id="WP_057537354.1">
    <property type="nucleotide sequence ID" value="NZ_JADYVA010000011.1"/>
</dbReference>
<evidence type="ECO:0000313" key="2">
    <source>
        <dbReference type="EMBL" id="AWO72479.1"/>
    </source>
</evidence>